<dbReference type="PANTHER" id="PTHR43065">
    <property type="entry name" value="SENSOR HISTIDINE KINASE"/>
    <property type="match status" value="1"/>
</dbReference>
<dbReference type="SUPFAM" id="SSF47384">
    <property type="entry name" value="Homodimeric domain of signal transducing histidine kinase"/>
    <property type="match status" value="1"/>
</dbReference>
<keyword evidence="10" id="KW-0732">Signal</keyword>
<dbReference type="SMART" id="SM00388">
    <property type="entry name" value="HisKA"/>
    <property type="match status" value="1"/>
</dbReference>
<dbReference type="EMBL" id="JBHTJS010000033">
    <property type="protein sequence ID" value="MFD1008142.1"/>
    <property type="molecule type" value="Genomic_DNA"/>
</dbReference>
<proteinExistence type="predicted"/>
<evidence type="ECO:0000256" key="1">
    <source>
        <dbReference type="ARBA" id="ARBA00000085"/>
    </source>
</evidence>
<dbReference type="Pfam" id="PF00512">
    <property type="entry name" value="HisKA"/>
    <property type="match status" value="1"/>
</dbReference>
<keyword evidence="9" id="KW-0812">Transmembrane</keyword>
<dbReference type="EC" id="2.7.13.3" evidence="2"/>
<feature type="chain" id="PRO_5045261084" description="histidine kinase" evidence="10">
    <location>
        <begin position="22"/>
        <end position="570"/>
    </location>
</feature>
<keyword evidence="9" id="KW-0472">Membrane</keyword>
<gene>
    <name evidence="12" type="ORF">ACFQ1C_08250</name>
</gene>
<dbReference type="InterPro" id="IPR003594">
    <property type="entry name" value="HATPase_dom"/>
</dbReference>
<keyword evidence="3" id="KW-0597">Phosphoprotein</keyword>
<dbReference type="SMART" id="SM00387">
    <property type="entry name" value="HATPase_c"/>
    <property type="match status" value="1"/>
</dbReference>
<keyword evidence="5" id="KW-0547">Nucleotide-binding</keyword>
<dbReference type="InterPro" id="IPR003661">
    <property type="entry name" value="HisK_dim/P_dom"/>
</dbReference>
<organism evidence="12 13">
    <name type="scientific">Oceanisphaera ostreae</name>
    <dbReference type="NCBI Taxonomy" id="914151"/>
    <lineage>
        <taxon>Bacteria</taxon>
        <taxon>Pseudomonadati</taxon>
        <taxon>Pseudomonadota</taxon>
        <taxon>Gammaproteobacteria</taxon>
        <taxon>Aeromonadales</taxon>
        <taxon>Aeromonadaceae</taxon>
        <taxon>Oceanisphaera</taxon>
    </lineage>
</organism>
<keyword evidence="9" id="KW-1133">Transmembrane helix</keyword>
<protein>
    <recommendedName>
        <fullName evidence="2">histidine kinase</fullName>
        <ecNumber evidence="2">2.7.13.3</ecNumber>
    </recommendedName>
</protein>
<comment type="catalytic activity">
    <reaction evidence="1">
        <text>ATP + protein L-histidine = ADP + protein N-phospho-L-histidine.</text>
        <dbReference type="EC" id="2.7.13.3"/>
    </reaction>
</comment>
<dbReference type="Pfam" id="PF12974">
    <property type="entry name" value="Phosphonate-bd"/>
    <property type="match status" value="1"/>
</dbReference>
<comment type="caution">
    <text evidence="12">The sequence shown here is derived from an EMBL/GenBank/DDBJ whole genome shotgun (WGS) entry which is preliminary data.</text>
</comment>
<feature type="domain" description="Histidine kinase" evidence="11">
    <location>
        <begin position="359"/>
        <end position="570"/>
    </location>
</feature>
<reference evidence="13" key="1">
    <citation type="journal article" date="2019" name="Int. J. Syst. Evol. Microbiol.">
        <title>The Global Catalogue of Microorganisms (GCM) 10K type strain sequencing project: providing services to taxonomists for standard genome sequencing and annotation.</title>
        <authorList>
            <consortium name="The Broad Institute Genomics Platform"/>
            <consortium name="The Broad Institute Genome Sequencing Center for Infectious Disease"/>
            <person name="Wu L."/>
            <person name="Ma J."/>
        </authorList>
    </citation>
    <scope>NUCLEOTIDE SEQUENCE [LARGE SCALE GENOMIC DNA]</scope>
    <source>
        <strain evidence="13">CCUG 60525</strain>
    </source>
</reference>
<keyword evidence="6" id="KW-0418">Kinase</keyword>
<dbReference type="InterPro" id="IPR036890">
    <property type="entry name" value="HATPase_C_sf"/>
</dbReference>
<dbReference type="Pfam" id="PF02518">
    <property type="entry name" value="HATPase_c"/>
    <property type="match status" value="1"/>
</dbReference>
<dbReference type="Proteomes" id="UP001597048">
    <property type="component" value="Unassembled WGS sequence"/>
</dbReference>
<evidence type="ECO:0000313" key="12">
    <source>
        <dbReference type="EMBL" id="MFD1008142.1"/>
    </source>
</evidence>
<dbReference type="Gene3D" id="3.30.565.10">
    <property type="entry name" value="Histidine kinase-like ATPase, C-terminal domain"/>
    <property type="match status" value="1"/>
</dbReference>
<sequence>MIWNRFLSGFVLFLLSLSAAAEQYTVGFLAFRGEAQAREEWSATLAGLNNATPEQHFVGRYLTQEQLDQELSAGQLDFVVTNPAHFMLSQSQKLNWLASYLDPYYGQARASVAGTLWVRANSLIVEPSQLRGQSVGAVHDHAFGGYLLVAEQLRRQGVLPEDLDLRFSGYPVDALAYLLRDGALTAAMLPTCLLEDMQQEGLIELANFRALMMQDDTHCVRSTPLYPGWSFAAVGVTDEKLLRSISRALLALEYQQKPLWGAPIRLDDVEQLLRDWQLGPTVAPVLPLQLLRQVIIRYWPFLAALMIIALALLLHHYRVTLLLLRRTLERDKLHTLMQDKEQELAQARQRILMGEMATGLAHELNQPLSAIQAYAQAGELVSQTAQQQEAFGHIVAETERGAAIIRRFRQWATQPLPSAEPVDFACLCRELVERMQSRADALSVTLSSECHNGTLLTVRPAIEQILNNLLGNALNAHGRLAATAGQIGGYIMVKANPVNGGWQLTIEDDAGGVDPSIIASLQQNLPATHYHGMGIGLLVSHRLALRLNGRLTLENTKNGTRAILFLPEES</sequence>
<dbReference type="PANTHER" id="PTHR43065:SF10">
    <property type="entry name" value="PEROXIDE STRESS-ACTIVATED HISTIDINE KINASE MAK3"/>
    <property type="match status" value="1"/>
</dbReference>
<feature type="signal peptide" evidence="10">
    <location>
        <begin position="1"/>
        <end position="21"/>
    </location>
</feature>
<feature type="transmembrane region" description="Helical" evidence="9">
    <location>
        <begin position="298"/>
        <end position="317"/>
    </location>
</feature>
<dbReference type="PROSITE" id="PS50109">
    <property type="entry name" value="HIS_KIN"/>
    <property type="match status" value="1"/>
</dbReference>
<evidence type="ECO:0000256" key="3">
    <source>
        <dbReference type="ARBA" id="ARBA00022553"/>
    </source>
</evidence>
<accession>A0ABW3KGL7</accession>
<evidence type="ECO:0000259" key="11">
    <source>
        <dbReference type="PROSITE" id="PS50109"/>
    </source>
</evidence>
<evidence type="ECO:0000256" key="8">
    <source>
        <dbReference type="ARBA" id="ARBA00023012"/>
    </source>
</evidence>
<dbReference type="InterPro" id="IPR036097">
    <property type="entry name" value="HisK_dim/P_sf"/>
</dbReference>
<keyword evidence="4" id="KW-0808">Transferase</keyword>
<evidence type="ECO:0000256" key="5">
    <source>
        <dbReference type="ARBA" id="ARBA00022741"/>
    </source>
</evidence>
<dbReference type="RefSeq" id="WP_379558133.1">
    <property type="nucleotide sequence ID" value="NZ_JBHTJS010000033.1"/>
</dbReference>
<evidence type="ECO:0000256" key="2">
    <source>
        <dbReference type="ARBA" id="ARBA00012438"/>
    </source>
</evidence>
<keyword evidence="13" id="KW-1185">Reference proteome</keyword>
<keyword evidence="7" id="KW-0067">ATP-binding</keyword>
<dbReference type="SUPFAM" id="SSF53850">
    <property type="entry name" value="Periplasmic binding protein-like II"/>
    <property type="match status" value="1"/>
</dbReference>
<evidence type="ECO:0000256" key="7">
    <source>
        <dbReference type="ARBA" id="ARBA00022840"/>
    </source>
</evidence>
<dbReference type="CDD" id="cd00082">
    <property type="entry name" value="HisKA"/>
    <property type="match status" value="1"/>
</dbReference>
<name>A0ABW3KGL7_9GAMM</name>
<dbReference type="InterPro" id="IPR005467">
    <property type="entry name" value="His_kinase_dom"/>
</dbReference>
<evidence type="ECO:0000313" key="13">
    <source>
        <dbReference type="Proteomes" id="UP001597048"/>
    </source>
</evidence>
<dbReference type="Gene3D" id="3.40.190.10">
    <property type="entry name" value="Periplasmic binding protein-like II"/>
    <property type="match status" value="1"/>
</dbReference>
<dbReference type="Gene3D" id="1.10.287.130">
    <property type="match status" value="1"/>
</dbReference>
<keyword evidence="8" id="KW-0902">Two-component regulatory system</keyword>
<evidence type="ECO:0000256" key="4">
    <source>
        <dbReference type="ARBA" id="ARBA00022679"/>
    </source>
</evidence>
<evidence type="ECO:0000256" key="10">
    <source>
        <dbReference type="SAM" id="SignalP"/>
    </source>
</evidence>
<evidence type="ECO:0000256" key="6">
    <source>
        <dbReference type="ARBA" id="ARBA00022777"/>
    </source>
</evidence>
<dbReference type="SUPFAM" id="SSF55874">
    <property type="entry name" value="ATPase domain of HSP90 chaperone/DNA topoisomerase II/histidine kinase"/>
    <property type="match status" value="1"/>
</dbReference>
<evidence type="ECO:0000256" key="9">
    <source>
        <dbReference type="SAM" id="Phobius"/>
    </source>
</evidence>